<evidence type="ECO:0000256" key="1">
    <source>
        <dbReference type="SAM" id="Coils"/>
    </source>
</evidence>
<keyword evidence="2" id="KW-1133">Transmembrane helix</keyword>
<name>A0A1W0E558_9MICR</name>
<keyword evidence="1" id="KW-0175">Coiled coil</keyword>
<feature type="transmembrane region" description="Helical" evidence="2">
    <location>
        <begin position="207"/>
        <end position="227"/>
    </location>
</feature>
<dbReference type="Proteomes" id="UP000192758">
    <property type="component" value="Unassembled WGS sequence"/>
</dbReference>
<keyword evidence="2" id="KW-0812">Transmembrane</keyword>
<keyword evidence="2" id="KW-0472">Membrane</keyword>
<dbReference type="Gene3D" id="1.20.5.110">
    <property type="match status" value="1"/>
</dbReference>
<feature type="coiled-coil region" evidence="1">
    <location>
        <begin position="166"/>
        <end position="200"/>
    </location>
</feature>
<evidence type="ECO:0000256" key="2">
    <source>
        <dbReference type="SAM" id="Phobius"/>
    </source>
</evidence>
<protein>
    <recommendedName>
        <fullName evidence="5">t-SNARE coiled-coil homology domain-containing protein</fullName>
    </recommendedName>
</protein>
<keyword evidence="4" id="KW-1185">Reference proteome</keyword>
<evidence type="ECO:0008006" key="5">
    <source>
        <dbReference type="Google" id="ProtNLM"/>
    </source>
</evidence>
<accession>A0A1W0E558</accession>
<dbReference type="AlphaFoldDB" id="A0A1W0E558"/>
<evidence type="ECO:0000313" key="3">
    <source>
        <dbReference type="EMBL" id="OQS54395.1"/>
    </source>
</evidence>
<dbReference type="EMBL" id="MNPJ01000020">
    <property type="protein sequence ID" value="OQS54395.1"/>
    <property type="molecule type" value="Genomic_DNA"/>
</dbReference>
<gene>
    <name evidence="3" type="ORF">EHP00_1086</name>
</gene>
<evidence type="ECO:0000313" key="4">
    <source>
        <dbReference type="Proteomes" id="UP000192758"/>
    </source>
</evidence>
<dbReference type="OrthoDB" id="10544539at2759"/>
<reference evidence="3 4" key="1">
    <citation type="journal article" date="2017" name="Environ. Microbiol.">
        <title>Decay of the glycolytic pathway and adaptation to intranuclear parasitism within Enterocytozoonidae microsporidia.</title>
        <authorList>
            <person name="Wiredu Boakye D."/>
            <person name="Jaroenlak P."/>
            <person name="Prachumwat A."/>
            <person name="Williams T.A."/>
            <person name="Bateman K.S."/>
            <person name="Itsathitphaisarn O."/>
            <person name="Sritunyalucksana K."/>
            <person name="Paszkiewicz K.H."/>
            <person name="Moore K.A."/>
            <person name="Stentiford G.D."/>
            <person name="Williams B.A."/>
        </authorList>
    </citation>
    <scope>NUCLEOTIDE SEQUENCE [LARGE SCALE GENOMIC DNA]</scope>
    <source>
        <strain evidence="3 4">TH1</strain>
    </source>
</reference>
<proteinExistence type="predicted"/>
<sequence length="228" mass="26267">MDQLVLNDIENKVFELSLLIDNYTDGSLKKFSENNLHGNILKNNTSFNDQTIVNFDSNINSVSDCSTENINEISNKEEMLSSLSKYSKNELAAVINKNIIEIDTLIQQIPLPKEISQVYVNSKLKYFSKYSDARVYESVRKSNKLDQIYEDVQEIAEINKYIQQTVENDEELIDGILIKLTEQEEETANARNELHSASQRAKNKSRFYSFLYCTCGIFLLMVGYKIIK</sequence>
<dbReference type="VEuPathDB" id="MicrosporidiaDB:EHP00_1086"/>
<organism evidence="3 4">
    <name type="scientific">Ecytonucleospora hepatopenaei</name>
    <dbReference type="NCBI Taxonomy" id="646526"/>
    <lineage>
        <taxon>Eukaryota</taxon>
        <taxon>Fungi</taxon>
        <taxon>Fungi incertae sedis</taxon>
        <taxon>Microsporidia</taxon>
        <taxon>Enterocytozoonidae</taxon>
        <taxon>Ecytonucleospora</taxon>
    </lineage>
</organism>
<comment type="caution">
    <text evidence="3">The sequence shown here is derived from an EMBL/GenBank/DDBJ whole genome shotgun (WGS) entry which is preliminary data.</text>
</comment>